<feature type="domain" description="RNA polymerase Rpb2" evidence="13">
    <location>
        <begin position="462"/>
        <end position="530"/>
    </location>
</feature>
<keyword evidence="16" id="KW-1185">Reference proteome</keyword>
<evidence type="ECO:0000256" key="3">
    <source>
        <dbReference type="ARBA" id="ARBA00022695"/>
    </source>
</evidence>
<dbReference type="GO" id="GO:0003899">
    <property type="term" value="F:DNA-directed RNA polymerase activity"/>
    <property type="evidence" value="ECO:0007669"/>
    <property type="project" value="UniProtKB-UniRule"/>
</dbReference>
<dbReference type="SUPFAM" id="SSF64484">
    <property type="entry name" value="beta and beta-prime subunits of DNA dependent RNA-polymerase"/>
    <property type="match status" value="1"/>
</dbReference>
<evidence type="ECO:0000259" key="9">
    <source>
        <dbReference type="Pfam" id="PF00562"/>
    </source>
</evidence>
<evidence type="ECO:0000256" key="2">
    <source>
        <dbReference type="ARBA" id="ARBA00022679"/>
    </source>
</evidence>
<dbReference type="Gene3D" id="2.40.270.10">
    <property type="entry name" value="DNA-directed RNA polymerase, subunit 2, domain 6"/>
    <property type="match status" value="2"/>
</dbReference>
<dbReference type="EC" id="2.7.7.6" evidence="6 8"/>
<evidence type="ECO:0000259" key="13">
    <source>
        <dbReference type="Pfam" id="PF04565"/>
    </source>
</evidence>
<dbReference type="PANTHER" id="PTHR20856">
    <property type="entry name" value="DNA-DIRECTED RNA POLYMERASE I SUBUNIT 2"/>
    <property type="match status" value="1"/>
</dbReference>
<dbReference type="InterPro" id="IPR037034">
    <property type="entry name" value="RNA_pol_Rpb2_2_sf"/>
</dbReference>
<dbReference type="KEGG" id="bgok:Pr1d_10050"/>
<dbReference type="Gene3D" id="2.40.50.150">
    <property type="match status" value="1"/>
</dbReference>
<dbReference type="Pfam" id="PF04565">
    <property type="entry name" value="RNA_pol_Rpb2_3"/>
    <property type="match status" value="1"/>
</dbReference>
<dbReference type="Gene3D" id="2.30.150.10">
    <property type="entry name" value="DNA-directed RNA polymerase, beta subunit, external 1 domain"/>
    <property type="match status" value="1"/>
</dbReference>
<dbReference type="Pfam" id="PF04563">
    <property type="entry name" value="RNA_pol_Rpb2_1"/>
    <property type="match status" value="1"/>
</dbReference>
<dbReference type="Gene3D" id="3.90.1110.10">
    <property type="entry name" value="RNA polymerase Rpb2, domain 2"/>
    <property type="match status" value="1"/>
</dbReference>
<comment type="function">
    <text evidence="6 8">DNA-dependent RNA polymerase catalyzes the transcription of DNA into RNA using the four ribonucleoside triphosphates as substrates.</text>
</comment>
<gene>
    <name evidence="6 15" type="primary">rpoB</name>
    <name evidence="15" type="ORF">Pr1d_10050</name>
</gene>
<dbReference type="InterPro" id="IPR007642">
    <property type="entry name" value="RNA_pol_Rpb2_2"/>
</dbReference>
<name>A0A5B9Q7M5_9BACT</name>
<keyword evidence="3 6" id="KW-0548">Nucleotidyltransferase</keyword>
<evidence type="ECO:0000256" key="6">
    <source>
        <dbReference type="HAMAP-Rule" id="MF_01321"/>
    </source>
</evidence>
<dbReference type="CDD" id="cd00653">
    <property type="entry name" value="RNA_pol_B_RPB2"/>
    <property type="match status" value="1"/>
</dbReference>
<evidence type="ECO:0000259" key="10">
    <source>
        <dbReference type="Pfam" id="PF04560"/>
    </source>
</evidence>
<evidence type="ECO:0000313" key="15">
    <source>
        <dbReference type="EMBL" id="QEG33740.1"/>
    </source>
</evidence>
<dbReference type="GO" id="GO:0006351">
    <property type="term" value="P:DNA-templated transcription"/>
    <property type="evidence" value="ECO:0007669"/>
    <property type="project" value="UniProtKB-UniRule"/>
</dbReference>
<dbReference type="HAMAP" id="MF_01321">
    <property type="entry name" value="RNApol_bact_RpoB"/>
    <property type="match status" value="1"/>
</dbReference>
<dbReference type="EMBL" id="CP042913">
    <property type="protein sequence ID" value="QEG33740.1"/>
    <property type="molecule type" value="Genomic_DNA"/>
</dbReference>
<dbReference type="GO" id="GO:0032549">
    <property type="term" value="F:ribonucleoside binding"/>
    <property type="evidence" value="ECO:0007669"/>
    <property type="project" value="InterPro"/>
</dbReference>
<dbReference type="GO" id="GO:0000428">
    <property type="term" value="C:DNA-directed RNA polymerase complex"/>
    <property type="evidence" value="ECO:0007669"/>
    <property type="project" value="UniProtKB-KW"/>
</dbReference>
<sequence length="1238" mass="138796">MAVPAQRRLQTDSVRAFGSARIGYDIPDLTKIQTESYARFLQYDGTSTIARKDDGLEGVLREIFPIESYDKTIRLEYLRYDLGKPRYNPAECRQLRLSYGRPFRIWLRLVKDQPVEEEVYLGDLPIMLGGGEFIINGAERVVVSQLHRSPGIDFVSELDAGDRRIHSCRVIPERGSWIELNTTKKDSITVRIDQSGRFSAVTLLRAMSPELSLDADILKQFYETSKQKIVDGRSAAKIESQIAVGDIVYPVGSERAGEIIIEGGQRITKNIAEVICTSGVKSVEVMELPKTPHLLNAMADDNTSSHEEALLRIYQRLRPGNPPQLEKARQLFNEKFFDSNRYRLGRVGRFRMNRKLGINVPETDMVLRPEDLLAAIRYLLGLASGDKSVEVDDIDHLGNRRLRTIDELASDEIRKGFLKLRRTVQERMSLKDADDITPRSLINPKSISAAIDYFFGRGELSQVVDQTNPLSMLTHERRLSALGPGGLNRKRAGFEVRDVHISHYGRICPIETPEGTNIGLISSLAMYASVDEYGFLITPYRRVKSGKLTDEVVWLRADQESDAYVASADVPVKDGMIQGDTVVARYKSDFVLVPIDQIEFTDVAPSQMIGVSAGLIPFLEHDDANRALMGSNMQRQAVPLLLADPPVVGTGLERDVARHSGMLVRAGHKGSVTYVDADRIEIGPEVHHMRKFVGLNERTCQNQKPLVRVGDKVEKGDVIADGAATFKGDLALGRNVLVAFMSYEGYNFEDAIIISEELVRNDTYTSIHIEEFDVEIRETKLGREEFTRDIPNVSEKALRNLDENGIVQIGTYVEPGDILVGKVSPKSKTELTPEEKLLHAIFGRAGEDVKNDSLEVSSGIEGIVIDTQKFSRRMSLAEEERKLFEKSLKTAEKEGNEEIAAKFTEMVLEIEKVLQKKLTDEEGNEQIHNQEPQFIADLANRFRLDAIEIRSPQRQKDVERVYKTMWPAVEEAIDQRDRKLNSMKRGDELRSGVLQMVKVYIATKRVISVGDKMAGRHGNKGVISKILPIEDMPFLEDGTPIQIMLNPLGVPSRMNVGQILETHLGWAGAKLGFRAITPVFDGATEEQINDCLEEAGLPRHGKAKLFDGRSGERFEQETTVGYIYMLKLHHLVDDKVHARSTGPYSLITQQPLGGKARFGGQRFGEMEVWALEAYGAAYILQELLTVKSDDVEGRTKIYESMVKGENTLQAGTPASFDVLTNEIRGLGLNMQLEKRQQL</sequence>
<accession>A0A5B9Q7M5</accession>
<dbReference type="RefSeq" id="WP_148076258.1">
    <property type="nucleotide sequence ID" value="NZ_CP042913.1"/>
</dbReference>
<dbReference type="PROSITE" id="PS01166">
    <property type="entry name" value="RNA_POL_BETA"/>
    <property type="match status" value="1"/>
</dbReference>
<feature type="domain" description="RNA polymerase beta subunit protrusion" evidence="12">
    <location>
        <begin position="29"/>
        <end position="448"/>
    </location>
</feature>
<dbReference type="OrthoDB" id="9803954at2"/>
<dbReference type="InterPro" id="IPR014724">
    <property type="entry name" value="RNA_pol_RPB2_OB-fold"/>
</dbReference>
<dbReference type="Pfam" id="PF00562">
    <property type="entry name" value="RNA_pol_Rpb2_6"/>
    <property type="match status" value="1"/>
</dbReference>
<dbReference type="InterPro" id="IPR015712">
    <property type="entry name" value="DNA-dir_RNA_pol_su2"/>
</dbReference>
<evidence type="ECO:0000259" key="11">
    <source>
        <dbReference type="Pfam" id="PF04561"/>
    </source>
</evidence>
<dbReference type="NCBIfam" id="NF001616">
    <property type="entry name" value="PRK00405.1"/>
    <property type="match status" value="1"/>
</dbReference>
<reference evidence="15 16" key="1">
    <citation type="submission" date="2019-08" db="EMBL/GenBank/DDBJ databases">
        <title>Deep-cultivation of Planctomycetes and their phenomic and genomic characterization uncovers novel biology.</title>
        <authorList>
            <person name="Wiegand S."/>
            <person name="Jogler M."/>
            <person name="Boedeker C."/>
            <person name="Pinto D."/>
            <person name="Vollmers J."/>
            <person name="Rivas-Marin E."/>
            <person name="Kohn T."/>
            <person name="Peeters S.H."/>
            <person name="Heuer A."/>
            <person name="Rast P."/>
            <person name="Oberbeckmann S."/>
            <person name="Bunk B."/>
            <person name="Jeske O."/>
            <person name="Meyerdierks A."/>
            <person name="Storesund J.E."/>
            <person name="Kallscheuer N."/>
            <person name="Luecker S."/>
            <person name="Lage O.M."/>
            <person name="Pohl T."/>
            <person name="Merkel B.J."/>
            <person name="Hornburger P."/>
            <person name="Mueller R.-W."/>
            <person name="Bruemmer F."/>
            <person name="Labrenz M."/>
            <person name="Spormann A.M."/>
            <person name="Op den Camp H."/>
            <person name="Overmann J."/>
            <person name="Amann R."/>
            <person name="Jetten M.S.M."/>
            <person name="Mascher T."/>
            <person name="Medema M.H."/>
            <person name="Devos D.P."/>
            <person name="Kaster A.-K."/>
            <person name="Ovreas L."/>
            <person name="Rohde M."/>
            <person name="Galperin M.Y."/>
            <person name="Jogler C."/>
        </authorList>
    </citation>
    <scope>NUCLEOTIDE SEQUENCE [LARGE SCALE GENOMIC DNA]</scope>
    <source>
        <strain evidence="15 16">Pr1d</strain>
    </source>
</reference>
<dbReference type="InterPro" id="IPR007120">
    <property type="entry name" value="DNA-dir_RNAP_su2_dom"/>
</dbReference>
<feature type="domain" description="DNA-directed RNA polymerase beta subunit external 1" evidence="14">
    <location>
        <begin position="540"/>
        <end position="604"/>
    </location>
</feature>
<dbReference type="GO" id="GO:0003677">
    <property type="term" value="F:DNA binding"/>
    <property type="evidence" value="ECO:0007669"/>
    <property type="project" value="UniProtKB-UniRule"/>
</dbReference>
<dbReference type="AlphaFoldDB" id="A0A5B9Q7M5"/>
<evidence type="ECO:0000259" key="12">
    <source>
        <dbReference type="Pfam" id="PF04563"/>
    </source>
</evidence>
<keyword evidence="2 6" id="KW-0808">Transferase</keyword>
<feature type="domain" description="DNA-directed RNA polymerase subunit 2 hybrid-binding" evidence="9">
    <location>
        <begin position="613"/>
        <end position="1157"/>
    </location>
</feature>
<dbReference type="InterPro" id="IPR037033">
    <property type="entry name" value="DNA-dir_RNAP_su2_hyb_sf"/>
</dbReference>
<dbReference type="InterPro" id="IPR042107">
    <property type="entry name" value="DNA-dir_RNA_pol_bsu_ext_1_sf"/>
</dbReference>
<protein>
    <recommendedName>
        <fullName evidence="6 8">DNA-directed RNA polymerase subunit beta</fullName>
        <shortName evidence="6">RNAP subunit beta</shortName>
        <ecNumber evidence="6 8">2.7.7.6</ecNumber>
    </recommendedName>
    <alternativeName>
        <fullName evidence="6">RNA polymerase subunit beta</fullName>
    </alternativeName>
    <alternativeName>
        <fullName evidence="6">Transcriptase subunit beta</fullName>
    </alternativeName>
</protein>
<evidence type="ECO:0000259" key="14">
    <source>
        <dbReference type="Pfam" id="PF10385"/>
    </source>
</evidence>
<dbReference type="InterPro" id="IPR010243">
    <property type="entry name" value="RNA_pol_bsu_bac"/>
</dbReference>
<evidence type="ECO:0000256" key="4">
    <source>
        <dbReference type="ARBA" id="ARBA00023163"/>
    </source>
</evidence>
<dbReference type="InterPro" id="IPR019462">
    <property type="entry name" value="DNA-dir_RNA_pol_bsu_external_1"/>
</dbReference>
<dbReference type="Gene3D" id="2.40.50.100">
    <property type="match status" value="1"/>
</dbReference>
<organism evidence="15 16">
    <name type="scientific">Bythopirellula goksoeyrii</name>
    <dbReference type="NCBI Taxonomy" id="1400387"/>
    <lineage>
        <taxon>Bacteria</taxon>
        <taxon>Pseudomonadati</taxon>
        <taxon>Planctomycetota</taxon>
        <taxon>Planctomycetia</taxon>
        <taxon>Pirellulales</taxon>
        <taxon>Lacipirellulaceae</taxon>
        <taxon>Bythopirellula</taxon>
    </lineage>
</organism>
<dbReference type="NCBIfam" id="TIGR02013">
    <property type="entry name" value="rpoB"/>
    <property type="match status" value="1"/>
</dbReference>
<feature type="domain" description="RNA polymerase Rpb2" evidence="10">
    <location>
        <begin position="1159"/>
        <end position="1233"/>
    </location>
</feature>
<proteinExistence type="inferred from homology"/>
<dbReference type="Gene3D" id="3.90.1800.10">
    <property type="entry name" value="RNA polymerase alpha subunit dimerisation domain"/>
    <property type="match status" value="1"/>
</dbReference>
<dbReference type="Pfam" id="PF04561">
    <property type="entry name" value="RNA_pol_Rpb2_2"/>
    <property type="match status" value="1"/>
</dbReference>
<evidence type="ECO:0000313" key="16">
    <source>
        <dbReference type="Proteomes" id="UP000323917"/>
    </source>
</evidence>
<comment type="catalytic activity">
    <reaction evidence="5 6 8">
        <text>RNA(n) + a ribonucleoside 5'-triphosphate = RNA(n+1) + diphosphate</text>
        <dbReference type="Rhea" id="RHEA:21248"/>
        <dbReference type="Rhea" id="RHEA-COMP:14527"/>
        <dbReference type="Rhea" id="RHEA-COMP:17342"/>
        <dbReference type="ChEBI" id="CHEBI:33019"/>
        <dbReference type="ChEBI" id="CHEBI:61557"/>
        <dbReference type="ChEBI" id="CHEBI:140395"/>
        <dbReference type="EC" id="2.7.7.6"/>
    </reaction>
</comment>
<dbReference type="Pfam" id="PF10385">
    <property type="entry name" value="RNA_pol_Rpb2_45"/>
    <property type="match status" value="1"/>
</dbReference>
<dbReference type="InterPro" id="IPR007644">
    <property type="entry name" value="RNA_pol_bsu_protrusion"/>
</dbReference>
<dbReference type="InterPro" id="IPR007645">
    <property type="entry name" value="RNA_pol_Rpb2_3"/>
</dbReference>
<dbReference type="Proteomes" id="UP000323917">
    <property type="component" value="Chromosome"/>
</dbReference>
<evidence type="ECO:0000256" key="1">
    <source>
        <dbReference type="ARBA" id="ARBA00022478"/>
    </source>
</evidence>
<comment type="subunit">
    <text evidence="6 8">The RNAP catalytic core consists of 2 alpha, 1 beta, 1 beta' and 1 omega subunit. When a sigma factor is associated with the core the holoenzyme is formed, which can initiate transcription.</text>
</comment>
<evidence type="ECO:0000256" key="8">
    <source>
        <dbReference type="RuleBase" id="RU363031"/>
    </source>
</evidence>
<dbReference type="Gene3D" id="3.90.1100.10">
    <property type="match status" value="1"/>
</dbReference>
<dbReference type="Pfam" id="PF04560">
    <property type="entry name" value="RNA_pol_Rpb2_7"/>
    <property type="match status" value="1"/>
</dbReference>
<comment type="similarity">
    <text evidence="6 7">Belongs to the RNA polymerase beta chain family.</text>
</comment>
<evidence type="ECO:0000256" key="7">
    <source>
        <dbReference type="RuleBase" id="RU000434"/>
    </source>
</evidence>
<keyword evidence="1 6" id="KW-0240">DNA-directed RNA polymerase</keyword>
<dbReference type="InterPro" id="IPR007121">
    <property type="entry name" value="RNA_pol_bsu_CS"/>
</dbReference>
<evidence type="ECO:0000256" key="5">
    <source>
        <dbReference type="ARBA" id="ARBA00048552"/>
    </source>
</evidence>
<feature type="domain" description="RNA polymerase Rpb2" evidence="11">
    <location>
        <begin position="299"/>
        <end position="403"/>
    </location>
</feature>
<dbReference type="FunFam" id="3.90.1800.10:FF:000001">
    <property type="entry name" value="DNA-directed RNA polymerase subunit beta"/>
    <property type="match status" value="1"/>
</dbReference>
<dbReference type="InterPro" id="IPR007641">
    <property type="entry name" value="RNA_pol_Rpb2_7"/>
</dbReference>
<keyword evidence="4 6" id="KW-0804">Transcription</keyword>